<dbReference type="Gene3D" id="3.40.50.11720">
    <property type="entry name" value="3-Deoxy-D-manno-octulosonic-acid transferase, N-terminal domain"/>
    <property type="match status" value="1"/>
</dbReference>
<feature type="domain" description="3-deoxy-D-manno-octulosonic-acid transferase N-terminal" evidence="3">
    <location>
        <begin position="35"/>
        <end position="218"/>
    </location>
</feature>
<accession>A0A381VD89</accession>
<dbReference type="PANTHER" id="PTHR42755">
    <property type="entry name" value="3-DEOXY-MANNO-OCTULOSONATE CYTIDYLYLTRANSFERASE"/>
    <property type="match status" value="1"/>
</dbReference>
<keyword evidence="2" id="KW-0812">Transmembrane</keyword>
<evidence type="ECO:0000256" key="1">
    <source>
        <dbReference type="ARBA" id="ARBA00022679"/>
    </source>
</evidence>
<dbReference type="InterPro" id="IPR007507">
    <property type="entry name" value="Glycos_transf_N"/>
</dbReference>
<keyword evidence="1" id="KW-0808">Transferase</keyword>
<proteinExistence type="predicted"/>
<evidence type="ECO:0000256" key="2">
    <source>
        <dbReference type="SAM" id="Phobius"/>
    </source>
</evidence>
<dbReference type="EMBL" id="UINC01008351">
    <property type="protein sequence ID" value="SVA37597.1"/>
    <property type="molecule type" value="Genomic_DNA"/>
</dbReference>
<reference evidence="4" key="1">
    <citation type="submission" date="2018-05" db="EMBL/GenBank/DDBJ databases">
        <authorList>
            <person name="Lanie J.A."/>
            <person name="Ng W.-L."/>
            <person name="Kazmierczak K.M."/>
            <person name="Andrzejewski T.M."/>
            <person name="Davidsen T.M."/>
            <person name="Wayne K.J."/>
            <person name="Tettelin H."/>
            <person name="Glass J.I."/>
            <person name="Rusch D."/>
            <person name="Podicherti R."/>
            <person name="Tsui H.-C.T."/>
            <person name="Winkler M.E."/>
        </authorList>
    </citation>
    <scope>NUCLEOTIDE SEQUENCE</scope>
</reference>
<gene>
    <name evidence="4" type="ORF">METZ01_LOCUS90451</name>
</gene>
<organism evidence="4">
    <name type="scientific">marine metagenome</name>
    <dbReference type="NCBI Taxonomy" id="408172"/>
    <lineage>
        <taxon>unclassified sequences</taxon>
        <taxon>metagenomes</taxon>
        <taxon>ecological metagenomes</taxon>
    </lineage>
</organism>
<dbReference type="GO" id="GO:0016740">
    <property type="term" value="F:transferase activity"/>
    <property type="evidence" value="ECO:0007669"/>
    <property type="project" value="UniProtKB-KW"/>
</dbReference>
<keyword evidence="2" id="KW-0472">Membrane</keyword>
<evidence type="ECO:0000259" key="3">
    <source>
        <dbReference type="Pfam" id="PF04413"/>
    </source>
</evidence>
<dbReference type="InterPro" id="IPR038107">
    <property type="entry name" value="Glycos_transf_N_sf"/>
</dbReference>
<feature type="transmembrane region" description="Helical" evidence="2">
    <location>
        <begin position="6"/>
        <end position="25"/>
    </location>
</feature>
<evidence type="ECO:0000313" key="4">
    <source>
        <dbReference type="EMBL" id="SVA37597.1"/>
    </source>
</evidence>
<dbReference type="GO" id="GO:0005886">
    <property type="term" value="C:plasma membrane"/>
    <property type="evidence" value="ECO:0007669"/>
    <property type="project" value="TreeGrafter"/>
</dbReference>
<dbReference type="Pfam" id="PF04413">
    <property type="entry name" value="Glycos_transf_N"/>
    <property type="match status" value="1"/>
</dbReference>
<dbReference type="GO" id="GO:0009245">
    <property type="term" value="P:lipid A biosynthetic process"/>
    <property type="evidence" value="ECO:0007669"/>
    <property type="project" value="TreeGrafter"/>
</dbReference>
<name>A0A381VD89_9ZZZZ</name>
<protein>
    <recommendedName>
        <fullName evidence="3">3-deoxy-D-manno-octulosonic-acid transferase N-terminal domain-containing protein</fullName>
    </recommendedName>
</protein>
<dbReference type="PANTHER" id="PTHR42755:SF1">
    <property type="entry name" value="3-DEOXY-D-MANNO-OCTULOSONIC ACID TRANSFERASE, MITOCHONDRIAL-RELATED"/>
    <property type="match status" value="1"/>
</dbReference>
<sequence>MKLFWLTVYNFIVLPIFFTFVLLLYPFRSKIRRALNERRGMVNQVRDFFVHVDRARLVYWFHCASHGEYEQVRPVLRGLKEVESDCTVVVSFFSPSGYANVSDDYIDLKIYLPFDFPWSVSKMLKLVRPHKLIFAEYDVWPNLVWSAERLKIHTTLFSARLHGKSSKLWPVINNFYSHVYSSLASVYTISEKDHIQLRRLLQKKNRNIVRVLGSPRYDRVKDLAEESLSDFSKSILERPLRFVAGSVWPEDDQLILDSILEIVRAKPEFGFTWVPHEPNDKYISKTFELFSKADLAPKLYSQIGNGVQSVRVIIMDQVGYLSQLYWQGRFAYVGGGFTTGIHNVMEPAMARLPTIFGPKYHNSHAAEELLENGGGFTVNTKNEFSDTVNRLLDDQPFFLNSSTAATHVIHKNIGSATRVVRGILRD</sequence>
<dbReference type="Gene3D" id="3.40.50.2000">
    <property type="entry name" value="Glycogen Phosphorylase B"/>
    <property type="match status" value="1"/>
</dbReference>
<dbReference type="InterPro" id="IPR039901">
    <property type="entry name" value="Kdotransferase"/>
</dbReference>
<dbReference type="AlphaFoldDB" id="A0A381VD89"/>
<keyword evidence="2" id="KW-1133">Transmembrane helix</keyword>